<comment type="similarity">
    <text evidence="3 21">Belongs to the peptidase A24 family.</text>
</comment>
<feature type="transmembrane region" description="Helical" evidence="23">
    <location>
        <begin position="16"/>
        <end position="38"/>
    </location>
</feature>
<evidence type="ECO:0000256" key="21">
    <source>
        <dbReference type="RuleBase" id="RU003793"/>
    </source>
</evidence>
<keyword evidence="4" id="KW-1003">Cell membrane</keyword>
<name>A0A662ZK58_9GAMM</name>
<evidence type="ECO:0000256" key="17">
    <source>
        <dbReference type="ARBA" id="ARBA00050401"/>
    </source>
</evidence>
<feature type="transmembrane region" description="Helical" evidence="23">
    <location>
        <begin position="237"/>
        <end position="256"/>
    </location>
</feature>
<evidence type="ECO:0000313" key="27">
    <source>
        <dbReference type="Proteomes" id="UP000243745"/>
    </source>
</evidence>
<comment type="subcellular location">
    <subcellularLocation>
        <location evidence="2">Cell inner membrane</location>
        <topology evidence="2">Multi-pass membrane protein</topology>
    </subcellularLocation>
    <subcellularLocation>
        <location evidence="22">Cell membrane</location>
        <topology evidence="22">Multi-pass membrane protein</topology>
    </subcellularLocation>
</comment>
<evidence type="ECO:0000256" key="7">
    <source>
        <dbReference type="ARBA" id="ARBA00022670"/>
    </source>
</evidence>
<accession>A0A662ZK58</accession>
<dbReference type="GO" id="GO:0046872">
    <property type="term" value="F:metal ion binding"/>
    <property type="evidence" value="ECO:0007669"/>
    <property type="project" value="UniProtKB-KW"/>
</dbReference>
<sequence>MDFLQSVVLAFQESPAFFLIYVTIIGFLVGSFLNVVIYRLPVMMENEFKDEYQEYFHPEQELPERPTFNLITPRSRCPNCGHKISAWENIPVISYLILKGRCHGCGQHISLRYPLVETFTGLMSLLVAWHFGPTVQVIGALLMTWSLIAISGIDFDKMLIPDEIVQPLLWIGILFNMFNTYVTLTDAVYGAVAGYMCLWLFYWTFKLATGKEGMGYGDFKLTACLGAWFGYQMLPAIIFGSALVGAVIGGLLMFINRHKESQPFAFGPYIAIMGFIVMLWGNEINGFYLNLLR</sequence>
<dbReference type="EMBL" id="FOXF01000067">
    <property type="protein sequence ID" value="SFP73998.1"/>
    <property type="molecule type" value="Genomic_DNA"/>
</dbReference>
<evidence type="ECO:0000256" key="4">
    <source>
        <dbReference type="ARBA" id="ARBA00022475"/>
    </source>
</evidence>
<evidence type="ECO:0000256" key="12">
    <source>
        <dbReference type="ARBA" id="ARBA00022801"/>
    </source>
</evidence>
<evidence type="ECO:0000256" key="5">
    <source>
        <dbReference type="ARBA" id="ARBA00022519"/>
    </source>
</evidence>
<dbReference type="GO" id="GO:0004190">
    <property type="term" value="F:aspartic-type endopeptidase activity"/>
    <property type="evidence" value="ECO:0007669"/>
    <property type="project" value="UniProtKB-EC"/>
</dbReference>
<keyword evidence="8 22" id="KW-0808">Transferase</keyword>
<evidence type="ECO:0000259" key="24">
    <source>
        <dbReference type="Pfam" id="PF01478"/>
    </source>
</evidence>
<evidence type="ECO:0000259" key="25">
    <source>
        <dbReference type="Pfam" id="PF06750"/>
    </source>
</evidence>
<evidence type="ECO:0000313" key="26">
    <source>
        <dbReference type="EMBL" id="SFP73998.1"/>
    </source>
</evidence>
<dbReference type="PRINTS" id="PR00864">
    <property type="entry name" value="PREPILNPTASE"/>
</dbReference>
<keyword evidence="12 22" id="KW-0378">Hydrolase</keyword>
<evidence type="ECO:0000256" key="6">
    <source>
        <dbReference type="ARBA" id="ARBA00022603"/>
    </source>
</evidence>
<evidence type="ECO:0000256" key="8">
    <source>
        <dbReference type="ARBA" id="ARBA00022679"/>
    </source>
</evidence>
<feature type="transmembrane region" description="Helical" evidence="23">
    <location>
        <begin position="164"/>
        <end position="181"/>
    </location>
</feature>
<evidence type="ECO:0000256" key="9">
    <source>
        <dbReference type="ARBA" id="ARBA00022691"/>
    </source>
</evidence>
<dbReference type="GO" id="GO:0008168">
    <property type="term" value="F:methyltransferase activity"/>
    <property type="evidence" value="ECO:0007669"/>
    <property type="project" value="UniProtKB-KW"/>
</dbReference>
<dbReference type="InterPro" id="IPR000045">
    <property type="entry name" value="Prepilin_IV_endopep_pep"/>
</dbReference>
<evidence type="ECO:0000256" key="19">
    <source>
        <dbReference type="ARBA" id="ARBA00067082"/>
    </source>
</evidence>
<feature type="transmembrane region" description="Helical" evidence="23">
    <location>
        <begin position="187"/>
        <end position="205"/>
    </location>
</feature>
<dbReference type="AlphaFoldDB" id="A0A662ZK58"/>
<dbReference type="EC" id="3.4.23.43" evidence="19 22"/>
<comment type="function">
    <text evidence="18 22">Plays an essential role in type IV pili and type II pseudopili formation by proteolytically removing the leader sequence from substrate proteins and subsequently monomethylating the alpha-amino group of the newly exposed N-terminal phenylalanine.</text>
</comment>
<evidence type="ECO:0000256" key="20">
    <source>
        <dbReference type="ARBA" id="ARBA00071870"/>
    </source>
</evidence>
<keyword evidence="11" id="KW-0479">Metal-binding</keyword>
<evidence type="ECO:0000256" key="3">
    <source>
        <dbReference type="ARBA" id="ARBA00005801"/>
    </source>
</evidence>
<evidence type="ECO:0000256" key="23">
    <source>
        <dbReference type="SAM" id="Phobius"/>
    </source>
</evidence>
<dbReference type="PANTHER" id="PTHR30487">
    <property type="entry name" value="TYPE 4 PREPILIN-LIKE PROTEINS LEADER PEPTIDE-PROCESSING ENZYME"/>
    <property type="match status" value="1"/>
</dbReference>
<evidence type="ECO:0000256" key="22">
    <source>
        <dbReference type="RuleBase" id="RU003794"/>
    </source>
</evidence>
<organism evidence="26 27">
    <name type="scientific">Ruminobacter amylophilus</name>
    <dbReference type="NCBI Taxonomy" id="867"/>
    <lineage>
        <taxon>Bacteria</taxon>
        <taxon>Pseudomonadati</taxon>
        <taxon>Pseudomonadota</taxon>
        <taxon>Gammaproteobacteria</taxon>
        <taxon>Aeromonadales</taxon>
        <taxon>Succinivibrionaceae</taxon>
        <taxon>Ruminobacter</taxon>
    </lineage>
</organism>
<keyword evidence="14 23" id="KW-1133">Transmembrane helix</keyword>
<evidence type="ECO:0000256" key="11">
    <source>
        <dbReference type="ARBA" id="ARBA00022723"/>
    </source>
</evidence>
<dbReference type="GO" id="GO:0006465">
    <property type="term" value="P:signal peptide processing"/>
    <property type="evidence" value="ECO:0007669"/>
    <property type="project" value="TreeGrafter"/>
</dbReference>
<dbReference type="OrthoDB" id="9789291at2"/>
<dbReference type="InterPro" id="IPR010627">
    <property type="entry name" value="Prepilin_pept_A24_N"/>
</dbReference>
<dbReference type="Pfam" id="PF06750">
    <property type="entry name" value="A24_N_bact"/>
    <property type="match status" value="1"/>
</dbReference>
<keyword evidence="7 22" id="KW-0645">Protease</keyword>
<dbReference type="FunFam" id="1.20.120.1220:FF:000001">
    <property type="entry name" value="Type 4 prepilin-like proteins leader peptide-processing enzyme"/>
    <property type="match status" value="1"/>
</dbReference>
<evidence type="ECO:0000256" key="18">
    <source>
        <dbReference type="ARBA" id="ARBA00053108"/>
    </source>
</evidence>
<keyword evidence="13" id="KW-0862">Zinc</keyword>
<keyword evidence="5" id="KW-0997">Cell inner membrane</keyword>
<evidence type="ECO:0000256" key="13">
    <source>
        <dbReference type="ARBA" id="ARBA00022833"/>
    </source>
</evidence>
<evidence type="ECO:0000256" key="2">
    <source>
        <dbReference type="ARBA" id="ARBA00004429"/>
    </source>
</evidence>
<dbReference type="InterPro" id="IPR050882">
    <property type="entry name" value="Prepilin_peptidase/N-MTase"/>
</dbReference>
<keyword evidence="9" id="KW-0949">S-adenosyl-L-methionine</keyword>
<gene>
    <name evidence="26" type="ORF">SAMN02910344_02193</name>
</gene>
<dbReference type="InterPro" id="IPR014032">
    <property type="entry name" value="Peptidase_A24A_bac"/>
</dbReference>
<evidence type="ECO:0000256" key="15">
    <source>
        <dbReference type="ARBA" id="ARBA00023136"/>
    </source>
</evidence>
<dbReference type="EC" id="2.1.1.-" evidence="22"/>
<evidence type="ECO:0000256" key="16">
    <source>
        <dbReference type="ARBA" id="ARBA00023268"/>
    </source>
</evidence>
<comment type="cofactor">
    <cofactor evidence="1">
        <name>Zn(2+)</name>
        <dbReference type="ChEBI" id="CHEBI:29105"/>
    </cofactor>
</comment>
<evidence type="ECO:0000256" key="14">
    <source>
        <dbReference type="ARBA" id="ARBA00022989"/>
    </source>
</evidence>
<dbReference type="RefSeq" id="WP_031580164.1">
    <property type="nucleotide sequence ID" value="NZ_FOXF01000067.1"/>
</dbReference>
<dbReference type="Gene3D" id="1.20.120.1220">
    <property type="match status" value="1"/>
</dbReference>
<dbReference type="GO" id="GO:0032259">
    <property type="term" value="P:methylation"/>
    <property type="evidence" value="ECO:0007669"/>
    <property type="project" value="UniProtKB-KW"/>
</dbReference>
<proteinExistence type="inferred from homology"/>
<keyword evidence="15 23" id="KW-0472">Membrane</keyword>
<feature type="transmembrane region" description="Helical" evidence="23">
    <location>
        <begin position="137"/>
        <end position="155"/>
    </location>
</feature>
<dbReference type="Pfam" id="PF01478">
    <property type="entry name" value="Peptidase_A24"/>
    <property type="match status" value="1"/>
</dbReference>
<reference evidence="26 27" key="1">
    <citation type="submission" date="2016-10" db="EMBL/GenBank/DDBJ databases">
        <authorList>
            <person name="Varghese N."/>
            <person name="Submissions S."/>
        </authorList>
    </citation>
    <scope>NUCLEOTIDE SEQUENCE [LARGE SCALE GENOMIC DNA]</scope>
    <source>
        <strain evidence="26 27">DSM 1361</strain>
    </source>
</reference>
<keyword evidence="10 22" id="KW-0812">Transmembrane</keyword>
<feature type="transmembrane region" description="Helical" evidence="23">
    <location>
        <begin position="263"/>
        <end position="281"/>
    </location>
</feature>
<dbReference type="PANTHER" id="PTHR30487:SF0">
    <property type="entry name" value="PREPILIN LEADER PEPTIDASE_N-METHYLTRANSFERASE-RELATED"/>
    <property type="match status" value="1"/>
</dbReference>
<keyword evidence="6 22" id="KW-0489">Methyltransferase</keyword>
<dbReference type="GO" id="GO:0005886">
    <property type="term" value="C:plasma membrane"/>
    <property type="evidence" value="ECO:0007669"/>
    <property type="project" value="UniProtKB-SubCell"/>
</dbReference>
<keyword evidence="16 22" id="KW-0511">Multifunctional enzyme</keyword>
<comment type="catalytic activity">
    <reaction evidence="17 22">
        <text>Typically cleaves a -Gly-|-Phe- bond to release an N-terminal, basic peptide of 5-8 residues from type IV prepilin, and then N-methylates the new N-terminal amino group, the methyl donor being S-adenosyl-L-methionine.</text>
        <dbReference type="EC" id="3.4.23.43"/>
    </reaction>
</comment>
<feature type="domain" description="Prepilin type IV endopeptidase peptidase" evidence="24">
    <location>
        <begin position="141"/>
        <end position="249"/>
    </location>
</feature>
<keyword evidence="27" id="KW-1185">Reference proteome</keyword>
<dbReference type="Proteomes" id="UP000243745">
    <property type="component" value="Unassembled WGS sequence"/>
</dbReference>
<feature type="domain" description="Prepilin peptidase A24 N-terminal" evidence="25">
    <location>
        <begin position="24"/>
        <end position="131"/>
    </location>
</feature>
<evidence type="ECO:0000256" key="1">
    <source>
        <dbReference type="ARBA" id="ARBA00001947"/>
    </source>
</evidence>
<evidence type="ECO:0000256" key="10">
    <source>
        <dbReference type="ARBA" id="ARBA00022692"/>
    </source>
</evidence>
<protein>
    <recommendedName>
        <fullName evidence="20 22">Prepilin leader peptidase/N-methyltransferase</fullName>
        <ecNumber evidence="22">2.1.1.-</ecNumber>
        <ecNumber evidence="19 22">3.4.23.43</ecNumber>
    </recommendedName>
</protein>